<evidence type="ECO:0000256" key="1">
    <source>
        <dbReference type="SAM" id="MobiDB-lite"/>
    </source>
</evidence>
<dbReference type="Pfam" id="PF02120">
    <property type="entry name" value="Flg_hook"/>
    <property type="match status" value="1"/>
</dbReference>
<feature type="compositionally biased region" description="Basic and acidic residues" evidence="1">
    <location>
        <begin position="658"/>
        <end position="671"/>
    </location>
</feature>
<dbReference type="CDD" id="cd17470">
    <property type="entry name" value="T3SS_Flik_C"/>
    <property type="match status" value="1"/>
</dbReference>
<reference evidence="3" key="1">
    <citation type="submission" date="2020-12" db="EMBL/GenBank/DDBJ databases">
        <title>Geomonas sp. Red875, isolated from river sediment.</title>
        <authorList>
            <person name="Xu Z."/>
            <person name="Zhang Z."/>
            <person name="Masuda Y."/>
            <person name="Itoh H."/>
            <person name="Senoo K."/>
        </authorList>
    </citation>
    <scope>NUCLEOTIDE SEQUENCE</scope>
    <source>
        <strain evidence="3">Red875</strain>
    </source>
</reference>
<dbReference type="AlphaFoldDB" id="A0A8J7JEY5"/>
<dbReference type="EMBL" id="JAEMHM010000006">
    <property type="protein sequence ID" value="MBJ6724749.1"/>
    <property type="molecule type" value="Genomic_DNA"/>
</dbReference>
<dbReference type="PANTHER" id="PTHR37533:SF2">
    <property type="entry name" value="FLAGELLAR HOOK-LENGTH CONTROL PROTEIN"/>
    <property type="match status" value="1"/>
</dbReference>
<feature type="compositionally biased region" description="Polar residues" evidence="1">
    <location>
        <begin position="335"/>
        <end position="360"/>
    </location>
</feature>
<dbReference type="RefSeq" id="WP_199383639.1">
    <property type="nucleotide sequence ID" value="NZ_JAEMHM010000006.1"/>
</dbReference>
<protein>
    <submittedName>
        <fullName evidence="3">Flagellar hook-length control protein FliK</fullName>
    </submittedName>
</protein>
<organism evidence="3 4">
    <name type="scientific">Geomesophilobacter sediminis</name>
    <dbReference type="NCBI Taxonomy" id="2798584"/>
    <lineage>
        <taxon>Bacteria</taxon>
        <taxon>Pseudomonadati</taxon>
        <taxon>Thermodesulfobacteriota</taxon>
        <taxon>Desulfuromonadia</taxon>
        <taxon>Geobacterales</taxon>
        <taxon>Geobacteraceae</taxon>
        <taxon>Geomesophilobacter</taxon>
    </lineage>
</organism>
<feature type="region of interest" description="Disordered" evidence="1">
    <location>
        <begin position="557"/>
        <end position="587"/>
    </location>
</feature>
<accession>A0A8J7JEY5</accession>
<feature type="region of interest" description="Disordered" evidence="1">
    <location>
        <begin position="18"/>
        <end position="114"/>
    </location>
</feature>
<feature type="compositionally biased region" description="Low complexity" evidence="1">
    <location>
        <begin position="851"/>
        <end position="864"/>
    </location>
</feature>
<keyword evidence="3" id="KW-0282">Flagellum</keyword>
<feature type="region of interest" description="Disordered" evidence="1">
    <location>
        <begin position="831"/>
        <end position="865"/>
    </location>
</feature>
<dbReference type="InterPro" id="IPR052563">
    <property type="entry name" value="FliK"/>
</dbReference>
<feature type="compositionally biased region" description="Low complexity" evidence="1">
    <location>
        <begin position="496"/>
        <end position="509"/>
    </location>
</feature>
<feature type="region of interest" description="Disordered" evidence="1">
    <location>
        <begin position="256"/>
        <end position="278"/>
    </location>
</feature>
<feature type="compositionally biased region" description="Polar residues" evidence="1">
    <location>
        <begin position="831"/>
        <end position="844"/>
    </location>
</feature>
<feature type="region of interest" description="Disordered" evidence="1">
    <location>
        <begin position="603"/>
        <end position="717"/>
    </location>
</feature>
<dbReference type="Proteomes" id="UP000636888">
    <property type="component" value="Unassembled WGS sequence"/>
</dbReference>
<proteinExistence type="predicted"/>
<dbReference type="InterPro" id="IPR038610">
    <property type="entry name" value="FliK-like_C_sf"/>
</dbReference>
<keyword evidence="3" id="KW-0966">Cell projection</keyword>
<sequence length="889" mass="89327">MIPNVLLFQPEAAPAVLPSTGRGAAPLSSSDSGSFAGILQVKLPGQGDSPAPTANGTDGGSAAPTLSASPQAAPDQKENSATKADPATANAGGASAAAADSATPATTPAAPQPIPQFATVGMGNVIRFPSQQVVVTNRQEAIRQAATPDAETASAAQPVVDAEIAVPAKPAANDDPTPATKQKNGDKETAADAASNQAAPVIPPVAAIPVAPAPQMAALAAALAVPVSATTTAPQQDGNAATAATETVAAASPSAMTLPASKNDVPASGAALPQDTSAATATAPTVPVAGAAQPVAASASAPGFIPANEARPVGQPSLQEDRPVPFFPKAAQFQGERTVSSAATSGNGTGKVQSVQNPDATSLSQMIREPRAEQAAAPAQPAVQTATPLANQAVSDTNAGVGMAAGGQVATGEEVSHQNRQVAAPVPENSGTKIAASGAARVEVTAASAPVADSKPIVAAPVTVSVQQTAAPAASQEAAATTAAAQQQAAVTTAAVPQPAAQQAGPAPDAVRETAVTAREQRSARMVRDIYGSGFRASKAQQDDSAQHQATQELRDTGVPAQKADATAAEVSKNPAPTGNAEATAPAPAQIQTVKAQPVVAGSAALPQADTEVRESAEAAASQPVETGKAAEATGGVTQAKGTVRDTATAAAVGGGRGELKQEERSQEQPEVKVAQAGTANTTAKPENGSNGGFSNPEQKEQHDQKHQVKEQTQAQQPLGIATPQQQVEAPAPAPKSAAATTTLHESILSQIKDGVAVHDGKGNGQISIRLNPGELGELKIQVRMDDGNKVRVEVQADNKTVKDLLLSNVQSLKETLAAKNFTMEGFDVSTGSRDSFNNPNNNPLADDRQQQQQRSTTRSASLSYSDGVEPVRVNYLTGDVNNLLDVRF</sequence>
<feature type="compositionally biased region" description="Low complexity" evidence="1">
    <location>
        <begin position="84"/>
        <end position="109"/>
    </location>
</feature>
<dbReference type="Gene3D" id="3.30.750.140">
    <property type="match status" value="1"/>
</dbReference>
<keyword evidence="3" id="KW-0969">Cilium</keyword>
<feature type="compositionally biased region" description="Basic and acidic residues" evidence="1">
    <location>
        <begin position="698"/>
        <end position="710"/>
    </location>
</feature>
<feature type="region of interest" description="Disordered" evidence="1">
    <location>
        <begin position="333"/>
        <end position="360"/>
    </location>
</feature>
<evidence type="ECO:0000313" key="3">
    <source>
        <dbReference type="EMBL" id="MBJ6724749.1"/>
    </source>
</evidence>
<dbReference type="InterPro" id="IPR021136">
    <property type="entry name" value="Flagellar_hook_control-like_C"/>
</dbReference>
<evidence type="ECO:0000259" key="2">
    <source>
        <dbReference type="Pfam" id="PF02120"/>
    </source>
</evidence>
<dbReference type="PANTHER" id="PTHR37533">
    <property type="entry name" value="FLAGELLAR HOOK-LENGTH CONTROL PROTEIN"/>
    <property type="match status" value="1"/>
</dbReference>
<feature type="region of interest" description="Disordered" evidence="1">
    <location>
        <begin position="168"/>
        <end position="196"/>
    </location>
</feature>
<feature type="region of interest" description="Disordered" evidence="1">
    <location>
        <begin position="496"/>
        <end position="525"/>
    </location>
</feature>
<feature type="domain" description="Flagellar hook-length control protein-like C-terminal" evidence="2">
    <location>
        <begin position="755"/>
        <end position="835"/>
    </location>
</feature>
<feature type="compositionally biased region" description="Polar residues" evidence="1">
    <location>
        <begin position="678"/>
        <end position="697"/>
    </location>
</feature>
<gene>
    <name evidence="3" type="ORF">JFN93_08530</name>
</gene>
<name>A0A8J7JEY5_9BACT</name>
<keyword evidence="4" id="KW-1185">Reference proteome</keyword>
<comment type="caution">
    <text evidence="3">The sequence shown here is derived from an EMBL/GenBank/DDBJ whole genome shotgun (WGS) entry which is preliminary data.</text>
</comment>
<evidence type="ECO:0000313" key="4">
    <source>
        <dbReference type="Proteomes" id="UP000636888"/>
    </source>
</evidence>